<feature type="transmembrane region" description="Helical" evidence="2">
    <location>
        <begin position="147"/>
        <end position="166"/>
    </location>
</feature>
<feature type="repeat" description="WD" evidence="1">
    <location>
        <begin position="310"/>
        <end position="351"/>
    </location>
</feature>
<accession>A0A9C6U6B7</accession>
<feature type="domain" description="WD repeat-containing protein 54 beta-propeller" evidence="3">
    <location>
        <begin position="17"/>
        <end position="153"/>
    </location>
</feature>
<reference evidence="5" key="1">
    <citation type="submission" date="2025-08" db="UniProtKB">
        <authorList>
            <consortium name="RefSeq"/>
        </authorList>
    </citation>
    <scope>IDENTIFICATION</scope>
    <source>
        <tissue evidence="5">Whole organism</tissue>
    </source>
</reference>
<dbReference type="Proteomes" id="UP000504606">
    <property type="component" value="Unplaced"/>
</dbReference>
<sequence>MQKIELFGGRQLHIPTMYRQEKPLILMSTASAIPNNLAVDQMGHRRFADQVAVIHPGYISIIPIDCEEQKTKYVAVRSSAGEAALAQVSQVMWCKLGNEVWFIIASTLGIQVFDSSAEKCFFSHPCRDGLDSAEVSSPQLATIGSNLLCVGMFVFNSALTHIYSIYGYVSLFNYHHRFFAWICFDLAGCFCLLFQFPGNNVGSLYIFHLFDQQSEAVLVQNQRGHKYGISAIAGPSDQVTDDVIASGDQDGNVVVWAVNRDHLHKDATFSSYGFACTSIHIWHKLIVVAYGSGHIRLFSIHPTAAMLVEVAAHARWITALDLAPDSGRLLSVGEDSLVRVWQIREEQPMIEHRFHSSIKDSMLVGGRFLTSNGSAFCVSSYDSCEVHCFHIS</sequence>
<protein>
    <submittedName>
        <fullName evidence="5">WD repeat-containing protein 54-like isoform X1</fullName>
    </submittedName>
</protein>
<dbReference type="OrthoDB" id="756370at2759"/>
<organism evidence="4 5">
    <name type="scientific">Frankliniella occidentalis</name>
    <name type="common">Western flower thrips</name>
    <name type="synonym">Euthrips occidentalis</name>
    <dbReference type="NCBI Taxonomy" id="133901"/>
    <lineage>
        <taxon>Eukaryota</taxon>
        <taxon>Metazoa</taxon>
        <taxon>Ecdysozoa</taxon>
        <taxon>Arthropoda</taxon>
        <taxon>Hexapoda</taxon>
        <taxon>Insecta</taxon>
        <taxon>Pterygota</taxon>
        <taxon>Neoptera</taxon>
        <taxon>Paraneoptera</taxon>
        <taxon>Thysanoptera</taxon>
        <taxon>Terebrantia</taxon>
        <taxon>Thripoidea</taxon>
        <taxon>Thripidae</taxon>
        <taxon>Frankliniella</taxon>
    </lineage>
</organism>
<dbReference type="GeneID" id="113210754"/>
<dbReference type="InterPro" id="IPR001680">
    <property type="entry name" value="WD40_rpt"/>
</dbReference>
<dbReference type="Gene3D" id="2.130.10.10">
    <property type="entry name" value="YVTN repeat-like/Quinoprotein amine dehydrogenase"/>
    <property type="match status" value="1"/>
</dbReference>
<name>A0A9C6U6B7_FRAOC</name>
<feature type="domain" description="WD repeat-containing protein 54 beta-propeller" evidence="3">
    <location>
        <begin position="198"/>
        <end position="389"/>
    </location>
</feature>
<evidence type="ECO:0000259" key="3">
    <source>
        <dbReference type="Pfam" id="PF21031"/>
    </source>
</evidence>
<dbReference type="PROSITE" id="PS50294">
    <property type="entry name" value="WD_REPEATS_REGION"/>
    <property type="match status" value="1"/>
</dbReference>
<dbReference type="KEGG" id="foc:113210754"/>
<dbReference type="InterPro" id="IPR036322">
    <property type="entry name" value="WD40_repeat_dom_sf"/>
</dbReference>
<keyword evidence="1" id="KW-0853">WD repeat</keyword>
<dbReference type="SMART" id="SM00320">
    <property type="entry name" value="WD40"/>
    <property type="match status" value="3"/>
</dbReference>
<keyword evidence="2" id="KW-0472">Membrane</keyword>
<dbReference type="RefSeq" id="XP_052122233.1">
    <property type="nucleotide sequence ID" value="XM_052266273.1"/>
</dbReference>
<feature type="transmembrane region" description="Helical" evidence="2">
    <location>
        <begin position="178"/>
        <end position="196"/>
    </location>
</feature>
<evidence type="ECO:0000256" key="1">
    <source>
        <dbReference type="PROSITE-ProRule" id="PRU00221"/>
    </source>
</evidence>
<proteinExistence type="predicted"/>
<gene>
    <name evidence="5" type="primary">LOC113210754</name>
</gene>
<dbReference type="SUPFAM" id="SSF50978">
    <property type="entry name" value="WD40 repeat-like"/>
    <property type="match status" value="1"/>
</dbReference>
<keyword evidence="2" id="KW-0812">Transmembrane</keyword>
<evidence type="ECO:0000256" key="2">
    <source>
        <dbReference type="SAM" id="Phobius"/>
    </source>
</evidence>
<keyword evidence="2" id="KW-1133">Transmembrane helix</keyword>
<keyword evidence="4" id="KW-1185">Reference proteome</keyword>
<evidence type="ECO:0000313" key="5">
    <source>
        <dbReference type="RefSeq" id="XP_052122233.1"/>
    </source>
</evidence>
<dbReference type="Pfam" id="PF21031">
    <property type="entry name" value="WDR54"/>
    <property type="match status" value="2"/>
</dbReference>
<evidence type="ECO:0000313" key="4">
    <source>
        <dbReference type="Proteomes" id="UP000504606"/>
    </source>
</evidence>
<dbReference type="InterPro" id="IPR049546">
    <property type="entry name" value="WDR54_beta_prop"/>
</dbReference>
<dbReference type="InterPro" id="IPR015943">
    <property type="entry name" value="WD40/YVTN_repeat-like_dom_sf"/>
</dbReference>
<dbReference type="PROSITE" id="PS50082">
    <property type="entry name" value="WD_REPEATS_2"/>
    <property type="match status" value="1"/>
</dbReference>
<dbReference type="AlphaFoldDB" id="A0A9C6U6B7"/>